<evidence type="ECO:0000313" key="3">
    <source>
        <dbReference type="Proteomes" id="UP000282002"/>
    </source>
</evidence>
<keyword evidence="1" id="KW-0732">Signal</keyword>
<dbReference type="Proteomes" id="UP000282002">
    <property type="component" value="Chromosome"/>
</dbReference>
<organism evidence="2 3">
    <name type="scientific">Tabrizicola piscis</name>
    <dbReference type="NCBI Taxonomy" id="2494374"/>
    <lineage>
        <taxon>Bacteria</taxon>
        <taxon>Pseudomonadati</taxon>
        <taxon>Pseudomonadota</taxon>
        <taxon>Alphaproteobacteria</taxon>
        <taxon>Rhodobacterales</taxon>
        <taxon>Paracoccaceae</taxon>
        <taxon>Tabrizicola</taxon>
    </lineage>
</organism>
<name>A0A3S8U5A7_9RHOB</name>
<sequence length="133" mass="14528">MRNGLYGLLTAAFLALPVAAQETPIQNTIQSQINAFLVDDFATAFSFASPNIKGIFGTAENFGAMVKNGYPMVYRPATVEMGELREVAGNLWQRVRVVDQAGAAWFLDYMMIETPEGWQINAVQLLPAPDVGV</sequence>
<dbReference type="OrthoDB" id="9130422at2"/>
<accession>A0A3S8U5A7</accession>
<protein>
    <submittedName>
        <fullName evidence="2">DUF4864 domain-containing protein</fullName>
    </submittedName>
</protein>
<feature type="signal peptide" evidence="1">
    <location>
        <begin position="1"/>
        <end position="20"/>
    </location>
</feature>
<dbReference type="AlphaFoldDB" id="A0A3S8U5A7"/>
<gene>
    <name evidence="2" type="ORF">EI545_07575</name>
</gene>
<dbReference type="RefSeq" id="WP_125324910.1">
    <property type="nucleotide sequence ID" value="NZ_CP034328.1"/>
</dbReference>
<evidence type="ECO:0000313" key="2">
    <source>
        <dbReference type="EMBL" id="AZL58709.1"/>
    </source>
</evidence>
<dbReference type="Pfam" id="PF16156">
    <property type="entry name" value="DUF4864"/>
    <property type="match status" value="1"/>
</dbReference>
<feature type="chain" id="PRO_5019049130" evidence="1">
    <location>
        <begin position="21"/>
        <end position="133"/>
    </location>
</feature>
<evidence type="ECO:0000256" key="1">
    <source>
        <dbReference type="SAM" id="SignalP"/>
    </source>
</evidence>
<dbReference type="EMBL" id="CP034328">
    <property type="protein sequence ID" value="AZL58709.1"/>
    <property type="molecule type" value="Genomic_DNA"/>
</dbReference>
<proteinExistence type="predicted"/>
<dbReference type="KEGG" id="taw:EI545_07575"/>
<dbReference type="InterPro" id="IPR032347">
    <property type="entry name" value="DUF4864"/>
</dbReference>
<reference evidence="2 3" key="1">
    <citation type="submission" date="2018-12" db="EMBL/GenBank/DDBJ databases">
        <title>Complete genome sequencing of Tabrizicola sp. K13M18.</title>
        <authorList>
            <person name="Bae J.-W."/>
        </authorList>
    </citation>
    <scope>NUCLEOTIDE SEQUENCE [LARGE SCALE GENOMIC DNA]</scope>
    <source>
        <strain evidence="2 3">K13M18</strain>
    </source>
</reference>
<keyword evidence="3" id="KW-1185">Reference proteome</keyword>